<dbReference type="RefSeq" id="WP_143316245.1">
    <property type="nucleotide sequence ID" value="NZ_JACSRA010000028.1"/>
</dbReference>
<comment type="caution">
    <text evidence="5">The sequence shown here is derived from an EMBL/GenBank/DDBJ whole genome shotgun (WGS) entry which is preliminary data.</text>
</comment>
<name>A0ABR8PX45_9CLOT</name>
<feature type="domain" description="HTH marR-type" evidence="4">
    <location>
        <begin position="1"/>
        <end position="136"/>
    </location>
</feature>
<gene>
    <name evidence="5" type="ORF">H9661_15495</name>
</gene>
<evidence type="ECO:0000256" key="1">
    <source>
        <dbReference type="ARBA" id="ARBA00023015"/>
    </source>
</evidence>
<dbReference type="PROSITE" id="PS50995">
    <property type="entry name" value="HTH_MARR_2"/>
    <property type="match status" value="1"/>
</dbReference>
<dbReference type="Pfam" id="PF12802">
    <property type="entry name" value="MarR_2"/>
    <property type="match status" value="1"/>
</dbReference>
<protein>
    <submittedName>
        <fullName evidence="5">Winged helix-turn-helix transcriptional regulator</fullName>
    </submittedName>
</protein>
<dbReference type="SMART" id="SM00347">
    <property type="entry name" value="HTH_MARR"/>
    <property type="match status" value="1"/>
</dbReference>
<dbReference type="PANTHER" id="PTHR42756:SF1">
    <property type="entry name" value="TRANSCRIPTIONAL REPRESSOR OF EMRAB OPERON"/>
    <property type="match status" value="1"/>
</dbReference>
<dbReference type="Gene3D" id="1.10.10.10">
    <property type="entry name" value="Winged helix-like DNA-binding domain superfamily/Winged helix DNA-binding domain"/>
    <property type="match status" value="1"/>
</dbReference>
<keyword evidence="3" id="KW-0804">Transcription</keyword>
<evidence type="ECO:0000313" key="5">
    <source>
        <dbReference type="EMBL" id="MBD7912755.1"/>
    </source>
</evidence>
<dbReference type="SUPFAM" id="SSF46785">
    <property type="entry name" value="Winged helix' DNA-binding domain"/>
    <property type="match status" value="1"/>
</dbReference>
<proteinExistence type="predicted"/>
<dbReference type="InterPro" id="IPR036388">
    <property type="entry name" value="WH-like_DNA-bd_sf"/>
</dbReference>
<dbReference type="InterPro" id="IPR000835">
    <property type="entry name" value="HTH_MarR-typ"/>
</dbReference>
<accession>A0ABR8PX45</accession>
<evidence type="ECO:0000259" key="4">
    <source>
        <dbReference type="PROSITE" id="PS50995"/>
    </source>
</evidence>
<organism evidence="5 6">
    <name type="scientific">Clostridium cibarium</name>
    <dbReference type="NCBI Taxonomy" id="2762247"/>
    <lineage>
        <taxon>Bacteria</taxon>
        <taxon>Bacillati</taxon>
        <taxon>Bacillota</taxon>
        <taxon>Clostridia</taxon>
        <taxon>Eubacteriales</taxon>
        <taxon>Clostridiaceae</taxon>
        <taxon>Clostridium</taxon>
    </lineage>
</organism>
<dbReference type="InterPro" id="IPR036390">
    <property type="entry name" value="WH_DNA-bd_sf"/>
</dbReference>
<dbReference type="EMBL" id="JACSRA010000028">
    <property type="protein sequence ID" value="MBD7912755.1"/>
    <property type="molecule type" value="Genomic_DNA"/>
</dbReference>
<evidence type="ECO:0000256" key="2">
    <source>
        <dbReference type="ARBA" id="ARBA00023125"/>
    </source>
</evidence>
<evidence type="ECO:0000313" key="6">
    <source>
        <dbReference type="Proteomes" id="UP000627781"/>
    </source>
</evidence>
<keyword evidence="6" id="KW-1185">Reference proteome</keyword>
<keyword evidence="2" id="KW-0238">DNA-binding</keyword>
<sequence length="142" mass="16334">MNIGYELNLCSKLVKKRLNKELEPYELTSVQFCVLKYMDIHSEDNNFSTAVNIAEMLDMDKPTVSAVVNRLIEKGYIRKSPHPTDGRAWVLSLTNRYRNNSDIFECISEKIMRSATVGMDEDEISFMQSTMSKIISNLKNEV</sequence>
<dbReference type="Proteomes" id="UP000627781">
    <property type="component" value="Unassembled WGS sequence"/>
</dbReference>
<evidence type="ECO:0000256" key="3">
    <source>
        <dbReference type="ARBA" id="ARBA00023163"/>
    </source>
</evidence>
<dbReference type="PANTHER" id="PTHR42756">
    <property type="entry name" value="TRANSCRIPTIONAL REGULATOR, MARR"/>
    <property type="match status" value="1"/>
</dbReference>
<keyword evidence="1" id="KW-0805">Transcription regulation</keyword>
<reference evidence="5 6" key="1">
    <citation type="submission" date="2020-08" db="EMBL/GenBank/DDBJ databases">
        <title>A Genomic Blueprint of the Chicken Gut Microbiome.</title>
        <authorList>
            <person name="Gilroy R."/>
            <person name="Ravi A."/>
            <person name="Getino M."/>
            <person name="Pursley I."/>
            <person name="Horton D.L."/>
            <person name="Alikhan N.-F."/>
            <person name="Baker D."/>
            <person name="Gharbi K."/>
            <person name="Hall N."/>
            <person name="Watson M."/>
            <person name="Adriaenssens E.M."/>
            <person name="Foster-Nyarko E."/>
            <person name="Jarju S."/>
            <person name="Secka A."/>
            <person name="Antonio M."/>
            <person name="Oren A."/>
            <person name="Chaudhuri R."/>
            <person name="La Ragione R.M."/>
            <person name="Hildebrand F."/>
            <person name="Pallen M.J."/>
        </authorList>
    </citation>
    <scope>NUCLEOTIDE SEQUENCE [LARGE SCALE GENOMIC DNA]</scope>
    <source>
        <strain evidence="5 6">Sa3CVN1</strain>
    </source>
</reference>